<evidence type="ECO:0000313" key="1">
    <source>
        <dbReference type="EMBL" id="CDO63270.1"/>
    </source>
</evidence>
<reference evidence="1" key="2">
    <citation type="submission" date="2014-05" db="EMBL/GenBank/DDBJ databases">
        <title>The genome sequences of chimpanzee malaria parasites reveal the path to human adaptation.</title>
        <authorList>
            <person name="Otto T.D."/>
            <person name="Rayner J.C."/>
            <person name="Boehme U."/>
            <person name="Pain A."/>
            <person name="Spottiswoode N."/>
            <person name="Sanders M."/>
            <person name="Quail M."/>
            <person name="Ollomo B."/>
            <person name="Renaud F."/>
            <person name="Thomas A.W."/>
            <person name="Prugnolle F."/>
            <person name="Conway D.J."/>
            <person name="Newbold C."/>
            <person name="Berriman M."/>
        </authorList>
    </citation>
    <scope>NUCLEOTIDE SEQUENCE [LARGE SCALE GENOMIC DNA]</scope>
    <source>
        <strain evidence="1">CDC</strain>
    </source>
</reference>
<sequence>MKRIYKFSFELCRRIHFKSAKEWKQFMNPKIDGTRIKKIRNISENDMIHKHQILKYPYFKMKKIGKYNKIIKTSDLLFNRSIEIIYDYRYCEIFQKLKDLISFNLKGVVIKEKCTDDLTFEIYDCLQNKILIKKKNEEFRADDLFKEMFEKIKQNG</sequence>
<reference evidence="1" key="1">
    <citation type="submission" date="2014-01" db="EMBL/GenBank/DDBJ databases">
        <authorList>
            <person name="Aslett M."/>
        </authorList>
    </citation>
    <scope>NUCLEOTIDE SEQUENCE</scope>
    <source>
        <strain evidence="1">CDC</strain>
    </source>
</reference>
<dbReference type="AlphaFoldDB" id="A0A060RPQ3"/>
<keyword evidence="2" id="KW-1185">Reference proteome</keyword>
<dbReference type="EMBL" id="HG810767">
    <property type="protein sequence ID" value="CDO63270.1"/>
    <property type="molecule type" value="Genomic_DNA"/>
</dbReference>
<gene>
    <name evidence="1" type="ORF">PRCDC_0606800</name>
</gene>
<dbReference type="VEuPathDB" id="PlasmoDB:PRCDC_0606800"/>
<dbReference type="VEuPathDB" id="PlasmoDB:PRG01_0607700"/>
<dbReference type="Proteomes" id="UP000027581">
    <property type="component" value="Unassembled WGS sequence"/>
</dbReference>
<name>A0A060RPQ3_PLARE</name>
<organism evidence="1 2">
    <name type="scientific">Plasmodium reichenowi</name>
    <dbReference type="NCBI Taxonomy" id="5854"/>
    <lineage>
        <taxon>Eukaryota</taxon>
        <taxon>Sar</taxon>
        <taxon>Alveolata</taxon>
        <taxon>Apicomplexa</taxon>
        <taxon>Aconoidasida</taxon>
        <taxon>Haemosporida</taxon>
        <taxon>Plasmodiidae</taxon>
        <taxon>Plasmodium</taxon>
        <taxon>Plasmodium (Laverania)</taxon>
    </lineage>
</organism>
<accession>A0A060RPQ3</accession>
<evidence type="ECO:0000313" key="2">
    <source>
        <dbReference type="Proteomes" id="UP000027581"/>
    </source>
</evidence>
<protein>
    <submittedName>
        <fullName evidence="1">Uncharacterized protein</fullName>
    </submittedName>
</protein>
<dbReference type="PhylomeDB" id="A0A060RPQ3"/>
<proteinExistence type="predicted"/>